<dbReference type="InterPro" id="IPR036526">
    <property type="entry name" value="C-N_Hydrolase_sf"/>
</dbReference>
<dbReference type="PANTHER" id="PTHR23088:SF50">
    <property type="entry name" value="HYDROLASE YHCX"/>
    <property type="match status" value="1"/>
</dbReference>
<evidence type="ECO:0000256" key="1">
    <source>
        <dbReference type="ARBA" id="ARBA00010613"/>
    </source>
</evidence>
<dbReference type="Pfam" id="PF00583">
    <property type="entry name" value="Acetyltransf_1"/>
    <property type="match status" value="1"/>
</dbReference>
<evidence type="ECO:0000313" key="4">
    <source>
        <dbReference type="EMBL" id="SFC50740.1"/>
    </source>
</evidence>
<feature type="domain" description="CN hydrolase" evidence="2">
    <location>
        <begin position="224"/>
        <end position="479"/>
    </location>
</feature>
<dbReference type="GO" id="GO:0016787">
    <property type="term" value="F:hydrolase activity"/>
    <property type="evidence" value="ECO:0007669"/>
    <property type="project" value="UniProtKB-KW"/>
</dbReference>
<comment type="similarity">
    <text evidence="1">Belongs to the carbon-nitrogen hydrolase superfamily. NIT1/NIT2 family.</text>
</comment>
<protein>
    <submittedName>
        <fullName evidence="4">Predicted amidohydrolase</fullName>
    </submittedName>
</protein>
<feature type="domain" description="N-acetyltransferase" evidence="3">
    <location>
        <begin position="8"/>
        <end position="208"/>
    </location>
</feature>
<dbReference type="Proteomes" id="UP000199672">
    <property type="component" value="Unassembled WGS sequence"/>
</dbReference>
<accession>A0A1I1JZD5</accession>
<dbReference type="CDD" id="cd07574">
    <property type="entry name" value="nitrilase_Rim1_like"/>
    <property type="match status" value="1"/>
</dbReference>
<dbReference type="EMBL" id="FOMH01000001">
    <property type="protein sequence ID" value="SFC50740.1"/>
    <property type="molecule type" value="Genomic_DNA"/>
</dbReference>
<dbReference type="SUPFAM" id="SSF56317">
    <property type="entry name" value="Carbon-nitrogen hydrolase"/>
    <property type="match status" value="1"/>
</dbReference>
<dbReference type="PROSITE" id="PS50263">
    <property type="entry name" value="CN_HYDROLASE"/>
    <property type="match status" value="1"/>
</dbReference>
<evidence type="ECO:0000259" key="3">
    <source>
        <dbReference type="PROSITE" id="PS51186"/>
    </source>
</evidence>
<organism evidence="4 5">
    <name type="scientific">Flavobacterium phragmitis</name>
    <dbReference type="NCBI Taxonomy" id="739143"/>
    <lineage>
        <taxon>Bacteria</taxon>
        <taxon>Pseudomonadati</taxon>
        <taxon>Bacteroidota</taxon>
        <taxon>Flavobacteriia</taxon>
        <taxon>Flavobacteriales</taxon>
        <taxon>Flavobacteriaceae</taxon>
        <taxon>Flavobacterium</taxon>
    </lineage>
</organism>
<dbReference type="InterPro" id="IPR016181">
    <property type="entry name" value="Acyl_CoA_acyltransferase"/>
</dbReference>
<evidence type="ECO:0000313" key="5">
    <source>
        <dbReference type="Proteomes" id="UP000199672"/>
    </source>
</evidence>
<gene>
    <name evidence="4" type="ORF">SAMN05216297_10165</name>
</gene>
<dbReference type="GO" id="GO:0016747">
    <property type="term" value="F:acyltransferase activity, transferring groups other than amino-acyl groups"/>
    <property type="evidence" value="ECO:0007669"/>
    <property type="project" value="InterPro"/>
</dbReference>
<reference evidence="5" key="1">
    <citation type="submission" date="2016-10" db="EMBL/GenBank/DDBJ databases">
        <authorList>
            <person name="Varghese N."/>
            <person name="Submissions S."/>
        </authorList>
    </citation>
    <scope>NUCLEOTIDE SEQUENCE [LARGE SCALE GENOMIC DNA]</scope>
    <source>
        <strain evidence="5">CGMCC 1.10370</strain>
    </source>
</reference>
<dbReference type="InterPro" id="IPR001110">
    <property type="entry name" value="UPF0012_CS"/>
</dbReference>
<dbReference type="RefSeq" id="WP_091489755.1">
    <property type="nucleotide sequence ID" value="NZ_FOMH01000001.1"/>
</dbReference>
<dbReference type="Gene3D" id="3.60.110.10">
    <property type="entry name" value="Carbon-nitrogen hydrolase"/>
    <property type="match status" value="1"/>
</dbReference>
<dbReference type="Gene3D" id="3.40.630.30">
    <property type="match status" value="1"/>
</dbReference>
<evidence type="ECO:0000259" key="2">
    <source>
        <dbReference type="PROSITE" id="PS50263"/>
    </source>
</evidence>
<dbReference type="Pfam" id="PF00795">
    <property type="entry name" value="CN_hydrolase"/>
    <property type="match status" value="1"/>
</dbReference>
<dbReference type="SUPFAM" id="SSF55729">
    <property type="entry name" value="Acyl-CoA N-acyltransferases (Nat)"/>
    <property type="match status" value="1"/>
</dbReference>
<keyword evidence="5" id="KW-1185">Reference proteome</keyword>
<dbReference type="PANTHER" id="PTHR23088">
    <property type="entry name" value="NITRILASE-RELATED"/>
    <property type="match status" value="1"/>
</dbReference>
<dbReference type="PROSITE" id="PS51186">
    <property type="entry name" value="GNAT"/>
    <property type="match status" value="1"/>
</dbReference>
<sequence>MQAKIKKVELRNLEIEDYKQLKKSMIESYPEMADSYWGSEDIERLLSIFPEGQLVILVDGKVVGSALSLIVDEKLVEKRHNYQQISGDYTFSTHNPNAEILYGIDVFIHPNYRGLRLGRRLYDARKELCEQLNLKAIVFAGRIPSYREHAKKMSPKTYIEKVRTKELYDPVLSFQLSNDFHVLRVIKNYLEGDEESKEFAVLLEWNNIYYEESPKLINLKKNIIRLGLIQWQMRPLNNVEALFEQAEFFIDAVSGYGSDFALFPELFTAPLMADYNHLSEAEAIRELARHTDPIKKRFQEFAISYNINIITGSMPYVESGNLYNVGFLCKRDGTSEMYTKIHITPNEVIHWGMKGGSEFKTFDTDCGKIGILICYDVEFPELPRLLADEGMDILFVPFLTDTQNGYTRVKHCSQARAIENECYVAIAGCVGNLPKVNNMDIQYAQSSVFTPSDFAFPSNGIKAEATPNTEMTLIVDVDLNLLKELHEHGSVKTLKDRRKDLYELKKLNS</sequence>
<dbReference type="CDD" id="cd04301">
    <property type="entry name" value="NAT_SF"/>
    <property type="match status" value="1"/>
</dbReference>
<dbReference type="AlphaFoldDB" id="A0A1I1JZD5"/>
<name>A0A1I1JZD5_9FLAO</name>
<keyword evidence="4" id="KW-0378">Hydrolase</keyword>
<proteinExistence type="inferred from homology"/>
<dbReference type="OrthoDB" id="9811121at2"/>
<dbReference type="InterPro" id="IPR003010">
    <property type="entry name" value="C-N_Hydrolase"/>
</dbReference>
<dbReference type="PROSITE" id="PS01227">
    <property type="entry name" value="UPF0012"/>
    <property type="match status" value="1"/>
</dbReference>
<dbReference type="STRING" id="739143.SAMN05216297_10165"/>
<dbReference type="InterPro" id="IPR000182">
    <property type="entry name" value="GNAT_dom"/>
</dbReference>